<reference evidence="1" key="2">
    <citation type="journal article" date="2023" name="Vet. Microbiol.">
        <title>Emergence of livestock-associated Mammaliicoccus sciuri ST71 co-harbouring mecA and mecC genes in Brazil.</title>
        <authorList>
            <person name="de Moura G.S."/>
            <person name="de Carvalho E."/>
            <person name="Ramos Sanchez E.M."/>
            <person name="Sellera F.P."/>
            <person name="Marques M.F.S."/>
            <person name="Heinemann M.B."/>
            <person name="De Vliegher S."/>
            <person name="Souza F.N."/>
            <person name="Mota R.A."/>
        </authorList>
    </citation>
    <scope>NUCLEOTIDE SEQUENCE</scope>
    <source>
        <strain evidence="1">BR656</strain>
    </source>
</reference>
<accession>A0ABT7HVA1</accession>
<dbReference type="RefSeq" id="WP_262405058.1">
    <property type="nucleotide sequence ID" value="NZ_CP120185.1"/>
</dbReference>
<protein>
    <submittedName>
        <fullName evidence="1">Uncharacterized protein</fullName>
    </submittedName>
</protein>
<organism evidence="1 2">
    <name type="scientific">Mammaliicoccus sciuri</name>
    <name type="common">Staphylococcus sciuri</name>
    <dbReference type="NCBI Taxonomy" id="1296"/>
    <lineage>
        <taxon>Bacteria</taxon>
        <taxon>Bacillati</taxon>
        <taxon>Bacillota</taxon>
        <taxon>Bacilli</taxon>
        <taxon>Bacillales</taxon>
        <taxon>Staphylococcaceae</taxon>
        <taxon>Mammaliicoccus</taxon>
    </lineage>
</organism>
<evidence type="ECO:0000313" key="2">
    <source>
        <dbReference type="Proteomes" id="UP001176210"/>
    </source>
</evidence>
<dbReference type="EMBL" id="JAPNQM010000001">
    <property type="protein sequence ID" value="MDL0116072.1"/>
    <property type="molecule type" value="Genomic_DNA"/>
</dbReference>
<evidence type="ECO:0000313" key="1">
    <source>
        <dbReference type="EMBL" id="MDL0116072.1"/>
    </source>
</evidence>
<name>A0ABT7HVA1_MAMSC</name>
<dbReference type="Proteomes" id="UP001176210">
    <property type="component" value="Unassembled WGS sequence"/>
</dbReference>
<gene>
    <name evidence="1" type="ORF">OWO77_03710</name>
</gene>
<sequence length="42" mass="5181">MKKYEMILDTYMPLKDAAEVFQKIAERKKEQLKQRHIKREKS</sequence>
<comment type="caution">
    <text evidence="1">The sequence shown here is derived from an EMBL/GenBank/DDBJ whole genome shotgun (WGS) entry which is preliminary data.</text>
</comment>
<keyword evidence="2" id="KW-1185">Reference proteome</keyword>
<reference evidence="1" key="1">
    <citation type="submission" date="2022-09" db="EMBL/GenBank/DDBJ databases">
        <authorList>
            <person name="De Moura G.S."/>
            <person name="Carvalho E."/>
            <person name="Ramos Sanchez E.M."/>
            <person name="Sellera F.P."/>
            <person name="Marques M.F.S."/>
            <person name="Heinemann M.B."/>
            <person name="De Vliegher S."/>
            <person name="Souza F.N."/>
            <person name="Mota R.A."/>
        </authorList>
    </citation>
    <scope>NUCLEOTIDE SEQUENCE</scope>
    <source>
        <strain evidence="1">BR656</strain>
    </source>
</reference>
<proteinExistence type="predicted"/>